<dbReference type="InterPro" id="IPR058245">
    <property type="entry name" value="NreC/VraR/RcsB-like_REC"/>
</dbReference>
<dbReference type="SMART" id="SM00448">
    <property type="entry name" value="REC"/>
    <property type="match status" value="1"/>
</dbReference>
<comment type="caution">
    <text evidence="8">The sequence shown here is derived from an EMBL/GenBank/DDBJ whole genome shotgun (WGS) entry which is preliminary data.</text>
</comment>
<evidence type="ECO:0000313" key="8">
    <source>
        <dbReference type="EMBL" id="GGH33424.1"/>
    </source>
</evidence>
<evidence type="ECO:0000259" key="7">
    <source>
        <dbReference type="PROSITE" id="PS50110"/>
    </source>
</evidence>
<gene>
    <name evidence="8" type="ORF">GCM10007423_23680</name>
</gene>
<feature type="domain" description="HTH luxR-type" evidence="6">
    <location>
        <begin position="135"/>
        <end position="200"/>
    </location>
</feature>
<dbReference type="CDD" id="cd17535">
    <property type="entry name" value="REC_NarL-like"/>
    <property type="match status" value="1"/>
</dbReference>
<evidence type="ECO:0000256" key="1">
    <source>
        <dbReference type="ARBA" id="ARBA00022553"/>
    </source>
</evidence>
<dbReference type="InterPro" id="IPR016032">
    <property type="entry name" value="Sig_transdc_resp-reg_C-effctor"/>
</dbReference>
<evidence type="ECO:0000256" key="4">
    <source>
        <dbReference type="ARBA" id="ARBA00023163"/>
    </source>
</evidence>
<dbReference type="CDD" id="cd06170">
    <property type="entry name" value="LuxR_C_like"/>
    <property type="match status" value="1"/>
</dbReference>
<evidence type="ECO:0000256" key="3">
    <source>
        <dbReference type="ARBA" id="ARBA00023125"/>
    </source>
</evidence>
<dbReference type="Gene3D" id="3.40.50.2300">
    <property type="match status" value="1"/>
</dbReference>
<dbReference type="GO" id="GO:0003677">
    <property type="term" value="F:DNA binding"/>
    <property type="evidence" value="ECO:0007669"/>
    <property type="project" value="UniProtKB-KW"/>
</dbReference>
<dbReference type="InterPro" id="IPR011006">
    <property type="entry name" value="CheY-like_superfamily"/>
</dbReference>
<dbReference type="SUPFAM" id="SSF52172">
    <property type="entry name" value="CheY-like"/>
    <property type="match status" value="1"/>
</dbReference>
<sequence length="202" mass="22071">MLVDDHVLVAEGFRELLKRMLPAGAVIDIFSSVETATAALKTMSYGILITDLIMPGQNVMSFITACRKQYDELIILVVSSSMDSNGIKACFAAGANGYLSKAVSPSEIKLALEYTMAGKKFVSADLAGKLADNIFSAENTVLTSKEREVLALIGAGKRTKEIAETLFVSPITIMTHKRNIMRKLDLHSVSELVRYVFNNNLF</sequence>
<dbReference type="Pfam" id="PF00196">
    <property type="entry name" value="GerE"/>
    <property type="match status" value="1"/>
</dbReference>
<dbReference type="PANTHER" id="PTHR43214:SF41">
    <property type="entry name" value="NITRATE_NITRITE RESPONSE REGULATOR PROTEIN NARP"/>
    <property type="match status" value="1"/>
</dbReference>
<keyword evidence="2" id="KW-0805">Transcription regulation</keyword>
<dbReference type="PRINTS" id="PR00038">
    <property type="entry name" value="HTHLUXR"/>
</dbReference>
<dbReference type="PROSITE" id="PS50043">
    <property type="entry name" value="HTH_LUXR_2"/>
    <property type="match status" value="1"/>
</dbReference>
<reference evidence="9" key="1">
    <citation type="journal article" date="2019" name="Int. J. Syst. Evol. Microbiol.">
        <title>The Global Catalogue of Microorganisms (GCM) 10K type strain sequencing project: providing services to taxonomists for standard genome sequencing and annotation.</title>
        <authorList>
            <consortium name="The Broad Institute Genomics Platform"/>
            <consortium name="The Broad Institute Genome Sequencing Center for Infectious Disease"/>
            <person name="Wu L."/>
            <person name="Ma J."/>
        </authorList>
    </citation>
    <scope>NUCLEOTIDE SEQUENCE [LARGE SCALE GENOMIC DNA]</scope>
    <source>
        <strain evidence="9">CGMCC 1.15288</strain>
    </source>
</reference>
<dbReference type="SUPFAM" id="SSF46894">
    <property type="entry name" value="C-terminal effector domain of the bipartite response regulators"/>
    <property type="match status" value="1"/>
</dbReference>
<dbReference type="InterPro" id="IPR039420">
    <property type="entry name" value="WalR-like"/>
</dbReference>
<dbReference type="SMART" id="SM00421">
    <property type="entry name" value="HTH_LUXR"/>
    <property type="match status" value="1"/>
</dbReference>
<proteinExistence type="predicted"/>
<evidence type="ECO:0000259" key="6">
    <source>
        <dbReference type="PROSITE" id="PS50043"/>
    </source>
</evidence>
<dbReference type="InterPro" id="IPR001789">
    <property type="entry name" value="Sig_transdc_resp-reg_receiver"/>
</dbReference>
<accession>A0ABQ1YQW1</accession>
<keyword evidence="9" id="KW-1185">Reference proteome</keyword>
<keyword evidence="3 8" id="KW-0238">DNA-binding</keyword>
<evidence type="ECO:0000256" key="5">
    <source>
        <dbReference type="PROSITE-ProRule" id="PRU00169"/>
    </source>
</evidence>
<feature type="domain" description="Response regulatory" evidence="7">
    <location>
        <begin position="1"/>
        <end position="116"/>
    </location>
</feature>
<evidence type="ECO:0000313" key="9">
    <source>
        <dbReference type="Proteomes" id="UP000600214"/>
    </source>
</evidence>
<feature type="modified residue" description="4-aspartylphosphate" evidence="5">
    <location>
        <position position="51"/>
    </location>
</feature>
<dbReference type="PROSITE" id="PS00622">
    <property type="entry name" value="HTH_LUXR_1"/>
    <property type="match status" value="1"/>
</dbReference>
<dbReference type="PROSITE" id="PS50110">
    <property type="entry name" value="RESPONSE_REGULATORY"/>
    <property type="match status" value="1"/>
</dbReference>
<dbReference type="Pfam" id="PF00072">
    <property type="entry name" value="Response_reg"/>
    <property type="match status" value="1"/>
</dbReference>
<dbReference type="Gene3D" id="1.10.10.10">
    <property type="entry name" value="Winged helix-like DNA-binding domain superfamily/Winged helix DNA-binding domain"/>
    <property type="match status" value="1"/>
</dbReference>
<keyword evidence="1 5" id="KW-0597">Phosphoprotein</keyword>
<dbReference type="InterPro" id="IPR036388">
    <property type="entry name" value="WH-like_DNA-bd_sf"/>
</dbReference>
<name>A0ABQ1YQW1_9BACT</name>
<dbReference type="InterPro" id="IPR000792">
    <property type="entry name" value="Tscrpt_reg_LuxR_C"/>
</dbReference>
<dbReference type="EMBL" id="BMIA01000001">
    <property type="protein sequence ID" value="GGH33424.1"/>
    <property type="molecule type" value="Genomic_DNA"/>
</dbReference>
<keyword evidence="4" id="KW-0804">Transcription</keyword>
<dbReference type="PANTHER" id="PTHR43214">
    <property type="entry name" value="TWO-COMPONENT RESPONSE REGULATOR"/>
    <property type="match status" value="1"/>
</dbReference>
<protein>
    <submittedName>
        <fullName evidence="8">DNA-binding response regulator</fullName>
    </submittedName>
</protein>
<dbReference type="Proteomes" id="UP000600214">
    <property type="component" value="Unassembled WGS sequence"/>
</dbReference>
<organism evidence="8 9">
    <name type="scientific">Dyadobacter endophyticus</name>
    <dbReference type="NCBI Taxonomy" id="1749036"/>
    <lineage>
        <taxon>Bacteria</taxon>
        <taxon>Pseudomonadati</taxon>
        <taxon>Bacteroidota</taxon>
        <taxon>Cytophagia</taxon>
        <taxon>Cytophagales</taxon>
        <taxon>Spirosomataceae</taxon>
        <taxon>Dyadobacter</taxon>
    </lineage>
</organism>
<evidence type="ECO:0000256" key="2">
    <source>
        <dbReference type="ARBA" id="ARBA00023015"/>
    </source>
</evidence>